<evidence type="ECO:0000313" key="4">
    <source>
        <dbReference type="Proteomes" id="UP000313066"/>
    </source>
</evidence>
<keyword evidence="4" id="KW-1185">Reference proteome</keyword>
<dbReference type="AlphaFoldDB" id="A0A5N6C0E4"/>
<comment type="caution">
    <text evidence="3">The sequence shown here is derived from an EMBL/GenBank/DDBJ whole genome shotgun (WGS) entry which is preliminary data.</text>
</comment>
<feature type="compositionally biased region" description="Low complexity" evidence="1">
    <location>
        <begin position="76"/>
        <end position="86"/>
    </location>
</feature>
<gene>
    <name evidence="3" type="ORF">FH610_010515</name>
</gene>
<dbReference type="PROSITE" id="PS51257">
    <property type="entry name" value="PROKAR_LIPOPROTEIN"/>
    <property type="match status" value="1"/>
</dbReference>
<evidence type="ECO:0000256" key="1">
    <source>
        <dbReference type="SAM" id="MobiDB-lite"/>
    </source>
</evidence>
<protein>
    <recommendedName>
        <fullName evidence="5">DUF3558 domain-containing protein</fullName>
    </recommendedName>
</protein>
<name>A0A5N6C0E4_9ACTN</name>
<proteinExistence type="predicted"/>
<feature type="signal peptide" evidence="2">
    <location>
        <begin position="1"/>
        <end position="18"/>
    </location>
</feature>
<keyword evidence="2" id="KW-0732">Signal</keyword>
<feature type="chain" id="PRO_5038489825" description="DUF3558 domain-containing protein" evidence="2">
    <location>
        <begin position="19"/>
        <end position="333"/>
    </location>
</feature>
<dbReference type="Proteomes" id="UP000313066">
    <property type="component" value="Unassembled WGS sequence"/>
</dbReference>
<dbReference type="RefSeq" id="WP_139574096.1">
    <property type="nucleotide sequence ID" value="NZ_VDMA02000004.1"/>
</dbReference>
<dbReference type="EMBL" id="VDMA02000004">
    <property type="protein sequence ID" value="KAB8186152.1"/>
    <property type="molecule type" value="Genomic_DNA"/>
</dbReference>
<accession>A0A5N6C0E4</accession>
<sequence length="333" mass="34454">MKITRLAALCLLAATACGGTPGAGTSATPTPADSTPADAVIVDKDQVLTCGEGEGEGSAQALCDAIAAEALPTLPSSASASASASPSPEPVVRASGRPSPVPSVEQVFEATVVKKGQTSLLPNPGSGPGDPRLRQALLVGYEGVVESVMTPGAVVALPAAVDDASEFISLRQAAGASRGTSACERWASGPWRVALRDYNRPGVQIAAALLGATTDEAWKRSAEFSEAIVTGPAPMLSSLGDPAAMDSCREFPGEEGYPMRVEPIPVPPLGTRSWAFRLLEEKAVRQWVEVVQTPHYVLEVRIPNQFPEPRTDPAVLLPRIAAAAYARAEAALN</sequence>
<evidence type="ECO:0000313" key="3">
    <source>
        <dbReference type="EMBL" id="KAB8186152.1"/>
    </source>
</evidence>
<feature type="region of interest" description="Disordered" evidence="1">
    <location>
        <begin position="76"/>
        <end position="100"/>
    </location>
</feature>
<reference evidence="3 4" key="1">
    <citation type="submission" date="2019-10" db="EMBL/GenBank/DDBJ databases">
        <title>Nonomuraea sp. nov., isolated from Phyllanthus amarus.</title>
        <authorList>
            <person name="Klykleung N."/>
            <person name="Tanasupawat S."/>
        </authorList>
    </citation>
    <scope>NUCLEOTIDE SEQUENCE [LARGE SCALE GENOMIC DNA]</scope>
    <source>
        <strain evidence="3 4">CR1-09</strain>
    </source>
</reference>
<organism evidence="3 4">
    <name type="scientific">Microbispora catharanthi</name>
    <dbReference type="NCBI Taxonomy" id="1712871"/>
    <lineage>
        <taxon>Bacteria</taxon>
        <taxon>Bacillati</taxon>
        <taxon>Actinomycetota</taxon>
        <taxon>Actinomycetes</taxon>
        <taxon>Streptosporangiales</taxon>
        <taxon>Streptosporangiaceae</taxon>
        <taxon>Microbispora</taxon>
    </lineage>
</organism>
<evidence type="ECO:0000256" key="2">
    <source>
        <dbReference type="SAM" id="SignalP"/>
    </source>
</evidence>
<evidence type="ECO:0008006" key="5">
    <source>
        <dbReference type="Google" id="ProtNLM"/>
    </source>
</evidence>